<evidence type="ECO:0000256" key="2">
    <source>
        <dbReference type="ARBA" id="ARBA00022723"/>
    </source>
</evidence>
<feature type="compositionally biased region" description="Polar residues" evidence="11">
    <location>
        <begin position="836"/>
        <end position="851"/>
    </location>
</feature>
<keyword evidence="7" id="KW-0804">Transcription</keyword>
<feature type="domain" description="C2H2-type" evidence="12">
    <location>
        <begin position="443"/>
        <end position="466"/>
    </location>
</feature>
<keyword evidence="4 10" id="KW-0863">Zinc-finger</keyword>
<evidence type="ECO:0000256" key="6">
    <source>
        <dbReference type="ARBA" id="ARBA00023015"/>
    </source>
</evidence>
<feature type="region of interest" description="Disordered" evidence="11">
    <location>
        <begin position="1"/>
        <end position="144"/>
    </location>
</feature>
<evidence type="ECO:0000256" key="5">
    <source>
        <dbReference type="ARBA" id="ARBA00022833"/>
    </source>
</evidence>
<feature type="domain" description="C2H2-type" evidence="12">
    <location>
        <begin position="608"/>
        <end position="635"/>
    </location>
</feature>
<feature type="domain" description="C2H2-type" evidence="12">
    <location>
        <begin position="715"/>
        <end position="737"/>
    </location>
</feature>
<dbReference type="PANTHER" id="PTHR23233:SF84">
    <property type="entry name" value="FI23031P1"/>
    <property type="match status" value="1"/>
</dbReference>
<feature type="compositionally biased region" description="Pro residues" evidence="11">
    <location>
        <begin position="101"/>
        <end position="113"/>
    </location>
</feature>
<name>Q4H2K1_CIOIN</name>
<dbReference type="FunFam" id="3.30.160.60:FF:000556">
    <property type="entry name" value="sal-like protein 2 isoform X2"/>
    <property type="match status" value="1"/>
</dbReference>
<dbReference type="Gene3D" id="3.30.160.60">
    <property type="entry name" value="Classic Zinc Finger"/>
    <property type="match status" value="4"/>
</dbReference>
<dbReference type="OrthoDB" id="9998363at2759"/>
<dbReference type="InterPro" id="IPR036236">
    <property type="entry name" value="Znf_C2H2_sf"/>
</dbReference>
<sequence length="885" mass="98667">MKEEERQTNGFPAPDSNHQPLYYEDVARSSSSPPHHSPPRFQHPEETRSQIFSSHDDTYEEQPLCIQEDEDKPTDVAPGAFPVIQEEKDEIKTFQSSSPNQSPPRIDPQPPREPFVIPASREEHEDRRSSSETRSSSESRSSELQVIKEQVKMIQQQHTYQIQMIHYLHWQLNLLSQRQQQNGLPSNEAPTAPPVFNPITQLLGTNPGILPPDPARLAMAMSASTSPPFGPSDPQSSFRRASISPPAPEPPRPQPRPIEPQDPPRMEPNNEAMLRALQQHRQQQQQEQMKQTPNPFLFQQQPQSSLPEHVSAMLRNKNLLPKRPEQHPTFQDRNQVSQSLERTQMIRNEPKHPGQIDNGEEWVKNQCRTCRRVLSCPSALKLHYRTHTGERPYQCDLCSRAFTTRGNLRTHYSSVHRRELPPASSSGGSSVSKRGGSAKSESHICPLCSSIFNDQVGLAQHMQMHAIVNKQQQQNLLAMKQKMIMAPPLPQIEGEKVKTEAVVDLSASGRRPPSNPPSPVRGYEGGVSEGKYRTPDKPENGGFPAIVTEHRGQSGFDALDLSSVSPAPQKEEFKEVFAENGNTERYQETAQRTEIASAREPDTQRSFFPCGICLRQLESEDDLKEHLMTHDGGSSCDSPSSSIGSTSGIQEQRGENGEELRMAMKRPLEIDETSQLPDAKRNNVPRHWCNICKKQFSSASSLQIHTRTHTGEKPFICNVCSRSFTTKGNLKVHMGTHVWGAGGSRKGRRVSMDNPLMSTWMKNSTNVDAVMPNARPAQQDARANASTAAASIYQQYAAIAQGLMARNPAEGIPPTHVLNQALAARYLQQPLPIGANQVTTEGSPEASLSSDGEQEGETPNAISASTAAHEWLWKAYQQRSQGQVN</sequence>
<dbReference type="KEGG" id="cin:778992"/>
<keyword evidence="6" id="KW-0805">Transcription regulation</keyword>
<evidence type="ECO:0000256" key="10">
    <source>
        <dbReference type="PROSITE-ProRule" id="PRU00042"/>
    </source>
</evidence>
<feature type="region of interest" description="Disordered" evidence="11">
    <location>
        <begin position="222"/>
        <end position="268"/>
    </location>
</feature>
<evidence type="ECO:0000256" key="3">
    <source>
        <dbReference type="ARBA" id="ARBA00022737"/>
    </source>
</evidence>
<dbReference type="PROSITE" id="PS50157">
    <property type="entry name" value="ZINC_FINGER_C2H2_2"/>
    <property type="match status" value="6"/>
</dbReference>
<dbReference type="PROSITE" id="PS00028">
    <property type="entry name" value="ZINC_FINGER_C2H2_1"/>
    <property type="match status" value="6"/>
</dbReference>
<dbReference type="AlphaFoldDB" id="Q4H2K1"/>
<feature type="compositionally biased region" description="Polar residues" evidence="11">
    <location>
        <begin position="222"/>
        <end position="238"/>
    </location>
</feature>
<dbReference type="SMART" id="SM00355">
    <property type="entry name" value="ZnF_C2H2"/>
    <property type="match status" value="6"/>
</dbReference>
<dbReference type="FunFam" id="3.30.160.60:FF:000096">
    <property type="entry name" value="Zinc finger and BTB domain-containing protein 18 isoform 1"/>
    <property type="match status" value="1"/>
</dbReference>
<evidence type="ECO:0000256" key="4">
    <source>
        <dbReference type="ARBA" id="ARBA00022771"/>
    </source>
</evidence>
<keyword evidence="8" id="KW-0539">Nucleus</keyword>
<feature type="region of interest" description="Disordered" evidence="11">
    <location>
        <begin position="505"/>
        <end position="539"/>
    </location>
</feature>
<evidence type="ECO:0000313" key="13">
    <source>
        <dbReference type="EMBL" id="BAE06776.1"/>
    </source>
</evidence>
<evidence type="ECO:0000256" key="9">
    <source>
        <dbReference type="ARBA" id="ARBA00038474"/>
    </source>
</evidence>
<evidence type="ECO:0000256" key="8">
    <source>
        <dbReference type="ARBA" id="ARBA00023242"/>
    </source>
</evidence>
<dbReference type="FunFam" id="3.30.160.60:FF:000130">
    <property type="entry name" value="Spalt-like transcription factor 4"/>
    <property type="match status" value="1"/>
</dbReference>
<organism evidence="13">
    <name type="scientific">Ciona intestinalis</name>
    <name type="common">Transparent sea squirt</name>
    <name type="synonym">Ascidia intestinalis</name>
    <dbReference type="NCBI Taxonomy" id="7719"/>
    <lineage>
        <taxon>Eukaryota</taxon>
        <taxon>Metazoa</taxon>
        <taxon>Chordata</taxon>
        <taxon>Tunicata</taxon>
        <taxon>Ascidiacea</taxon>
        <taxon>Phlebobranchia</taxon>
        <taxon>Cionidae</taxon>
        <taxon>Ciona</taxon>
    </lineage>
</organism>
<feature type="region of interest" description="Disordered" evidence="11">
    <location>
        <begin position="412"/>
        <end position="437"/>
    </location>
</feature>
<evidence type="ECO:0000256" key="1">
    <source>
        <dbReference type="ARBA" id="ARBA00004123"/>
    </source>
</evidence>
<dbReference type="InterPro" id="IPR051565">
    <property type="entry name" value="Sal_C2H2-zinc-finger"/>
</dbReference>
<feature type="domain" description="C2H2-type" evidence="12">
    <location>
        <begin position="365"/>
        <end position="392"/>
    </location>
</feature>
<dbReference type="SUPFAM" id="SSF57667">
    <property type="entry name" value="beta-beta-alpha zinc fingers"/>
    <property type="match status" value="3"/>
</dbReference>
<feature type="region of interest" description="Disordered" evidence="11">
    <location>
        <begin position="627"/>
        <end position="656"/>
    </location>
</feature>
<keyword evidence="5" id="KW-0862">Zinc</keyword>
<dbReference type="Pfam" id="PF00096">
    <property type="entry name" value="zf-C2H2"/>
    <property type="match status" value="3"/>
</dbReference>
<reference evidence="13" key="1">
    <citation type="journal article" date="2003" name="Dev. Genes Evol.">
        <title>Genomewide surveys of developmentally relevant genes in Ciona intestinalis.</title>
        <authorList>
            <person name="Satou Y."/>
            <person name="Satoh N."/>
        </authorList>
    </citation>
    <scope>NUCLEOTIDE SEQUENCE</scope>
</reference>
<dbReference type="GO" id="GO:0005634">
    <property type="term" value="C:nucleus"/>
    <property type="evidence" value="ECO:0007669"/>
    <property type="project" value="UniProtKB-SubCell"/>
</dbReference>
<dbReference type="GO" id="GO:0008270">
    <property type="term" value="F:zinc ion binding"/>
    <property type="evidence" value="ECO:0007669"/>
    <property type="project" value="UniProtKB-KW"/>
</dbReference>
<keyword evidence="2" id="KW-0479">Metal-binding</keyword>
<dbReference type="PANTHER" id="PTHR23233">
    <property type="entry name" value="SAL-LIKE PROTEIN"/>
    <property type="match status" value="1"/>
</dbReference>
<dbReference type="InterPro" id="IPR013087">
    <property type="entry name" value="Znf_C2H2_type"/>
</dbReference>
<feature type="compositionally biased region" description="Pro residues" evidence="11">
    <location>
        <begin position="245"/>
        <end position="263"/>
    </location>
</feature>
<feature type="compositionally biased region" description="Low complexity" evidence="11">
    <location>
        <begin position="423"/>
        <end position="437"/>
    </location>
</feature>
<dbReference type="EMBL" id="AB210771">
    <property type="protein sequence ID" value="BAE06776.1"/>
    <property type="molecule type" value="mRNA"/>
</dbReference>
<evidence type="ECO:0000259" key="12">
    <source>
        <dbReference type="PROSITE" id="PS50157"/>
    </source>
</evidence>
<feature type="compositionally biased region" description="Basic and acidic residues" evidence="11">
    <location>
        <begin position="120"/>
        <end position="141"/>
    </location>
</feature>
<keyword evidence="3" id="KW-0677">Repeat</keyword>
<feature type="domain" description="C2H2-type" evidence="12">
    <location>
        <begin position="393"/>
        <end position="421"/>
    </location>
</feature>
<reference evidence="13" key="3">
    <citation type="submission" date="2005-04" db="EMBL/GenBank/DDBJ databases">
        <title>Expressed genes in Ciona intestinalis.</title>
        <authorList>
            <person name="Satou Y."/>
        </authorList>
    </citation>
    <scope>NUCLEOTIDE SEQUENCE</scope>
</reference>
<accession>A0A1W2VPH9</accession>
<feature type="compositionally biased region" description="Basic and acidic residues" evidence="11">
    <location>
        <begin position="530"/>
        <end position="539"/>
    </location>
</feature>
<protein>
    <submittedName>
        <fullName evidence="13">Zinc finger protein</fullName>
    </submittedName>
</protein>
<proteinExistence type="evidence at transcript level"/>
<comment type="subcellular location">
    <subcellularLocation>
        <location evidence="1">Nucleus</location>
    </subcellularLocation>
</comment>
<feature type="domain" description="C2H2-type" evidence="12">
    <location>
        <begin position="687"/>
        <end position="714"/>
    </location>
</feature>
<feature type="region of interest" description="Disordered" evidence="11">
    <location>
        <begin position="835"/>
        <end position="864"/>
    </location>
</feature>
<feature type="compositionally biased region" description="Low complexity" evidence="11">
    <location>
        <begin position="632"/>
        <end position="648"/>
    </location>
</feature>
<gene>
    <name evidence="13" type="primary">Ci-ZF(C2H2)-18</name>
</gene>
<reference evidence="13" key="2">
    <citation type="journal article" date="2004" name="Development">
        <title>Gene expression profiles of transcription factors and signaling molecules in the ascidian embryo: towards a comprehensive understanding of gene networks.</title>
        <authorList>
            <person name="Imai K.S."/>
            <person name="Hino K."/>
            <person name="Yagi K."/>
            <person name="Satoh N."/>
            <person name="Satou Y."/>
        </authorList>
    </citation>
    <scope>NUCLEOTIDE SEQUENCE</scope>
</reference>
<accession>Q4H2K1</accession>
<evidence type="ECO:0000256" key="11">
    <source>
        <dbReference type="SAM" id="MobiDB-lite"/>
    </source>
</evidence>
<evidence type="ECO:0000256" key="7">
    <source>
        <dbReference type="ARBA" id="ARBA00023163"/>
    </source>
</evidence>
<comment type="similarity">
    <text evidence="9">Belongs to the sal C2H2-type zinc-finger protein family.</text>
</comment>